<reference evidence="2 3" key="1">
    <citation type="submission" date="2016-10" db="EMBL/GenBank/DDBJ databases">
        <title>Draft genome sequence of Coniochaeta ligniaria NRRL30616, a lignocellulolytic fungus for bioabatement of inhibitors in plant biomass hydrolysates.</title>
        <authorList>
            <consortium name="DOE Joint Genome Institute"/>
            <person name="Jimenez D.J."/>
            <person name="Hector R.E."/>
            <person name="Riley R."/>
            <person name="Sun H."/>
            <person name="Grigoriev I.V."/>
            <person name="Van Elsas J.D."/>
            <person name="Nichols N.N."/>
        </authorList>
    </citation>
    <scope>NUCLEOTIDE SEQUENCE [LARGE SCALE GENOMIC DNA]</scope>
    <source>
        <strain evidence="2 3">NRRL 30616</strain>
    </source>
</reference>
<dbReference type="InterPro" id="IPR010721">
    <property type="entry name" value="UstE-like"/>
</dbReference>
<dbReference type="AlphaFoldDB" id="A0A1J7IW02"/>
<keyword evidence="1" id="KW-1133">Transmembrane helix</keyword>
<dbReference type="OrthoDB" id="67965at2759"/>
<feature type="transmembrane region" description="Helical" evidence="1">
    <location>
        <begin position="71"/>
        <end position="91"/>
    </location>
</feature>
<dbReference type="PANTHER" id="PTHR32251">
    <property type="entry name" value="3-OXO-5-ALPHA-STEROID 4-DEHYDROGENASE"/>
    <property type="match status" value="1"/>
</dbReference>
<proteinExistence type="predicted"/>
<evidence type="ECO:0000313" key="2">
    <source>
        <dbReference type="EMBL" id="OIW31903.1"/>
    </source>
</evidence>
<protein>
    <submittedName>
        <fullName evidence="2">DUF1295-domain-containing protein</fullName>
    </submittedName>
</protein>
<evidence type="ECO:0000313" key="3">
    <source>
        <dbReference type="Proteomes" id="UP000182658"/>
    </source>
</evidence>
<name>A0A1J7IW02_9PEZI</name>
<gene>
    <name evidence="2" type="ORF">CONLIGDRAFT_678346</name>
</gene>
<dbReference type="InParanoid" id="A0A1J7IW02"/>
<organism evidence="2 3">
    <name type="scientific">Coniochaeta ligniaria NRRL 30616</name>
    <dbReference type="NCBI Taxonomy" id="1408157"/>
    <lineage>
        <taxon>Eukaryota</taxon>
        <taxon>Fungi</taxon>
        <taxon>Dikarya</taxon>
        <taxon>Ascomycota</taxon>
        <taxon>Pezizomycotina</taxon>
        <taxon>Sordariomycetes</taxon>
        <taxon>Sordariomycetidae</taxon>
        <taxon>Coniochaetales</taxon>
        <taxon>Coniochaetaceae</taxon>
        <taxon>Coniochaeta</taxon>
    </lineage>
</organism>
<dbReference type="EMBL" id="KV875095">
    <property type="protein sequence ID" value="OIW31903.1"/>
    <property type="molecule type" value="Genomic_DNA"/>
</dbReference>
<dbReference type="Pfam" id="PF06966">
    <property type="entry name" value="DUF1295"/>
    <property type="match status" value="1"/>
</dbReference>
<dbReference type="PANTHER" id="PTHR32251:SF15">
    <property type="entry name" value="3-OXO-5-ALPHA-STEROID 4-DEHYDROGENASE (DUF1295)"/>
    <property type="match status" value="1"/>
</dbReference>
<keyword evidence="3" id="KW-1185">Reference proteome</keyword>
<keyword evidence="1" id="KW-0472">Membrane</keyword>
<dbReference type="Proteomes" id="UP000182658">
    <property type="component" value="Unassembled WGS sequence"/>
</dbReference>
<dbReference type="Gene3D" id="1.20.120.1630">
    <property type="match status" value="1"/>
</dbReference>
<dbReference type="STRING" id="1408157.A0A1J7IW02"/>
<feature type="transmembrane region" description="Helical" evidence="1">
    <location>
        <begin position="141"/>
        <end position="162"/>
    </location>
</feature>
<evidence type="ECO:0000256" key="1">
    <source>
        <dbReference type="SAM" id="Phobius"/>
    </source>
</evidence>
<dbReference type="GO" id="GO:0016020">
    <property type="term" value="C:membrane"/>
    <property type="evidence" value="ECO:0007669"/>
    <property type="project" value="TreeGrafter"/>
</dbReference>
<accession>A0A1J7IW02</accession>
<feature type="transmembrane region" description="Helical" evidence="1">
    <location>
        <begin position="103"/>
        <end position="129"/>
    </location>
</feature>
<keyword evidence="1" id="KW-0812">Transmembrane</keyword>
<sequence length="260" mass="28062">MASDHKEFIQRGSYGVNPRGTATFVGLRSLDPFLQYQIITHGSAIVSKLGLTSLPSLSGLSLAKLPLPSQILLAMSAGSALKHVFWVIYLAKEKMIPGTAIGVGIYNSVVNSLMSLLLVTTATSAVLASPSVAIPGTSQSLSLPIVLGTAMFAAGIVAETVAEVQRKRFKDDPANKGKICTTGLWSWARHPNYGAYTLWRTGYALAAGSWPAAALVAAWHGYTFMAMSIPELDGYMNGRYNEQWKRYKKDVPYLLFPGIF</sequence>